<evidence type="ECO:0000313" key="6">
    <source>
        <dbReference type="EMBL" id="GAA1417723.1"/>
    </source>
</evidence>
<feature type="domain" description="Radical SAM core" evidence="5">
    <location>
        <begin position="55"/>
        <end position="293"/>
    </location>
</feature>
<dbReference type="SFLD" id="SFLDS00029">
    <property type="entry name" value="Radical_SAM"/>
    <property type="match status" value="1"/>
</dbReference>
<keyword evidence="7" id="KW-1185">Reference proteome</keyword>
<dbReference type="InterPro" id="IPR058240">
    <property type="entry name" value="rSAM_sf"/>
</dbReference>
<gene>
    <name evidence="6" type="ORF">GCM10009640_02260</name>
</gene>
<dbReference type="RefSeq" id="WP_343916496.1">
    <property type="nucleotide sequence ID" value="NZ_BAAAKK010000001.1"/>
</dbReference>
<evidence type="ECO:0000256" key="2">
    <source>
        <dbReference type="ARBA" id="ARBA00023004"/>
    </source>
</evidence>
<evidence type="ECO:0000259" key="5">
    <source>
        <dbReference type="PROSITE" id="PS51918"/>
    </source>
</evidence>
<keyword evidence="2" id="KW-0408">Iron</keyword>
<dbReference type="Pfam" id="PF04055">
    <property type="entry name" value="Radical_SAM"/>
    <property type="match status" value="1"/>
</dbReference>
<proteinExistence type="predicted"/>
<accession>A0ABN1YRR5</accession>
<dbReference type="NCBIfam" id="NF038135">
    <property type="entry name" value="rSAM_Rv2578c"/>
    <property type="match status" value="1"/>
</dbReference>
<dbReference type="Proteomes" id="UP001501266">
    <property type="component" value="Unassembled WGS sequence"/>
</dbReference>
<evidence type="ECO:0000256" key="1">
    <source>
        <dbReference type="ARBA" id="ARBA00022723"/>
    </source>
</evidence>
<reference evidence="6 7" key="1">
    <citation type="journal article" date="2019" name="Int. J. Syst. Evol. Microbiol.">
        <title>The Global Catalogue of Microorganisms (GCM) 10K type strain sequencing project: providing services to taxonomists for standard genome sequencing and annotation.</title>
        <authorList>
            <consortium name="The Broad Institute Genomics Platform"/>
            <consortium name="The Broad Institute Genome Sequencing Center for Infectious Disease"/>
            <person name="Wu L."/>
            <person name="Ma J."/>
        </authorList>
    </citation>
    <scope>NUCLEOTIDE SEQUENCE [LARGE SCALE GENOMIC DNA]</scope>
    <source>
        <strain evidence="6 7">JCM 12398</strain>
    </source>
</reference>
<evidence type="ECO:0000256" key="4">
    <source>
        <dbReference type="SAM" id="MobiDB-lite"/>
    </source>
</evidence>
<keyword evidence="3" id="KW-0411">Iron-sulfur</keyword>
<dbReference type="SFLD" id="SFLDG01084">
    <property type="entry name" value="Uncharacterised_Radical_SAM_Su"/>
    <property type="match status" value="1"/>
</dbReference>
<protein>
    <submittedName>
        <fullName evidence="6">Rv2578c family radical SAM protein</fullName>
    </submittedName>
</protein>
<keyword evidence="1" id="KW-0479">Metal-binding</keyword>
<dbReference type="InterPro" id="IPR006638">
    <property type="entry name" value="Elp3/MiaA/NifB-like_rSAM"/>
</dbReference>
<dbReference type="PANTHER" id="PTHR43432">
    <property type="entry name" value="SLR0285 PROTEIN"/>
    <property type="match status" value="1"/>
</dbReference>
<dbReference type="SUPFAM" id="SSF102114">
    <property type="entry name" value="Radical SAM enzymes"/>
    <property type="match status" value="1"/>
</dbReference>
<dbReference type="InterPro" id="IPR007197">
    <property type="entry name" value="rSAM"/>
</dbReference>
<name>A0ABN1YRR5_9MICO</name>
<evidence type="ECO:0000313" key="7">
    <source>
        <dbReference type="Proteomes" id="UP001501266"/>
    </source>
</evidence>
<dbReference type="PANTHER" id="PTHR43432:SF3">
    <property type="entry name" value="SLR0285 PROTEIN"/>
    <property type="match status" value="1"/>
</dbReference>
<comment type="caution">
    <text evidence="6">The sequence shown here is derived from an EMBL/GenBank/DDBJ whole genome shotgun (WGS) entry which is preliminary data.</text>
</comment>
<dbReference type="PROSITE" id="PS51918">
    <property type="entry name" value="RADICAL_SAM"/>
    <property type="match status" value="1"/>
</dbReference>
<sequence>MRWEGQTATHVDADALPGLEERGSVLESWPTPGFDGASFLEVTAKSALNHVAGDGFMGGAWTINPYRGCQHACRYCFARNTHTYLDLDAGADFDSRIVVKANIVEVLERELAGARRDVDAVQLGTNTDPYQRAEGRYRLMPGVLRALARHGASISILTKGTLLRRDLPLLASIARDVPVSIAMSIAIFDDELQQQVEPGTPTTRSRLETVRAVRDAGLDCAVFAMPILPGLTDTRAHLETAFAAIADAGATSAIASALHLRPGAREWYLAWLRAEHSELLPLYDRIYRDERGRFGSYAHPDYRSWLRDRIRPLQRSHGLGRTVVAPGTGISAVAPSNRAKEGNRAKRLPSTSGESMLAAATLF</sequence>
<evidence type="ECO:0000256" key="3">
    <source>
        <dbReference type="ARBA" id="ARBA00023014"/>
    </source>
</evidence>
<dbReference type="CDD" id="cd01335">
    <property type="entry name" value="Radical_SAM"/>
    <property type="match status" value="1"/>
</dbReference>
<organism evidence="6 7">
    <name type="scientific">Agrococcus citreus</name>
    <dbReference type="NCBI Taxonomy" id="84643"/>
    <lineage>
        <taxon>Bacteria</taxon>
        <taxon>Bacillati</taxon>
        <taxon>Actinomycetota</taxon>
        <taxon>Actinomycetes</taxon>
        <taxon>Micrococcales</taxon>
        <taxon>Microbacteriaceae</taxon>
        <taxon>Agrococcus</taxon>
    </lineage>
</organism>
<dbReference type="Gene3D" id="3.80.30.30">
    <property type="match status" value="1"/>
</dbReference>
<dbReference type="SMART" id="SM00729">
    <property type="entry name" value="Elp3"/>
    <property type="match status" value="1"/>
</dbReference>
<dbReference type="InterPro" id="IPR040086">
    <property type="entry name" value="MJ0683-like"/>
</dbReference>
<feature type="region of interest" description="Disordered" evidence="4">
    <location>
        <begin position="332"/>
        <end position="354"/>
    </location>
</feature>
<dbReference type="EMBL" id="BAAAKK010000001">
    <property type="protein sequence ID" value="GAA1417723.1"/>
    <property type="molecule type" value="Genomic_DNA"/>
</dbReference>